<evidence type="ECO:0000313" key="6">
    <source>
        <dbReference type="Proteomes" id="UP000008825"/>
    </source>
</evidence>
<dbReference type="eggNOG" id="COG0110">
    <property type="taxonomic scope" value="Bacteria"/>
</dbReference>
<dbReference type="PANTHER" id="PTHR43300:SF7">
    <property type="entry name" value="UDP-N-ACETYLBACILLOSAMINE N-ACETYLTRANSFERASE"/>
    <property type="match status" value="1"/>
</dbReference>
<dbReference type="Gene3D" id="2.160.10.10">
    <property type="entry name" value="Hexapeptide repeat proteins"/>
    <property type="match status" value="2"/>
</dbReference>
<dbReference type="InterPro" id="IPR011004">
    <property type="entry name" value="Trimer_LpxA-like_sf"/>
</dbReference>
<dbReference type="EMBL" id="CP001124">
    <property type="protein sequence ID" value="ACH39584.1"/>
    <property type="molecule type" value="Genomic_DNA"/>
</dbReference>
<feature type="binding site" evidence="3">
    <location>
        <position position="144"/>
    </location>
    <ligand>
        <name>acetyl-CoA</name>
        <dbReference type="ChEBI" id="CHEBI:57288"/>
    </ligand>
</feature>
<proteinExistence type="inferred from homology"/>
<keyword evidence="5" id="KW-0012">Acyltransferase</keyword>
<evidence type="ECO:0000313" key="5">
    <source>
        <dbReference type="EMBL" id="ACH39584.1"/>
    </source>
</evidence>
<dbReference type="HOGENOM" id="CLU_081811_2_0_7"/>
<protein>
    <submittedName>
        <fullName evidence="5">Acyltransferase, left-handed parallel beta-helix (Hexapeptide repeat) family</fullName>
    </submittedName>
</protein>
<dbReference type="Pfam" id="PF17836">
    <property type="entry name" value="PglD_N"/>
    <property type="match status" value="1"/>
</dbReference>
<dbReference type="KEGG" id="gbm:Gbem_2576"/>
<evidence type="ECO:0000256" key="1">
    <source>
        <dbReference type="ARBA" id="ARBA00007274"/>
    </source>
</evidence>
<gene>
    <name evidence="5" type="ordered locus">Gbem_2576</name>
</gene>
<evidence type="ECO:0000256" key="3">
    <source>
        <dbReference type="PIRSR" id="PIRSR620019-2"/>
    </source>
</evidence>
<evidence type="ECO:0000256" key="2">
    <source>
        <dbReference type="PIRSR" id="PIRSR620019-1"/>
    </source>
</evidence>
<dbReference type="NCBIfam" id="TIGR03570">
    <property type="entry name" value="NeuD_NnaD"/>
    <property type="match status" value="1"/>
</dbReference>
<reference evidence="5 6" key="2">
    <citation type="journal article" date="2010" name="BMC Genomics">
        <title>The genome of Geobacter bemidjiensis, exemplar for the subsurface clade of Geobacter species that predominate in Fe(III)-reducing subsurface environments.</title>
        <authorList>
            <person name="Aklujkar M."/>
            <person name="Young N.D."/>
            <person name="Holmes D."/>
            <person name="Chavan M."/>
            <person name="Risso C."/>
            <person name="Kiss H.E."/>
            <person name="Han C.S."/>
            <person name="Land M.L."/>
            <person name="Lovley D.R."/>
        </authorList>
    </citation>
    <scope>NUCLEOTIDE SEQUENCE [LARGE SCALE GENOMIC DNA]</scope>
    <source>
        <strain evidence="6">ATCC BAA-1014 / DSM 16622 / JCM 12645 / Bem</strain>
    </source>
</reference>
<feature type="binding site" evidence="3">
    <location>
        <position position="70"/>
    </location>
    <ligand>
        <name>substrate</name>
    </ligand>
</feature>
<dbReference type="STRING" id="404380.Gbem_2576"/>
<keyword evidence="6" id="KW-1185">Reference proteome</keyword>
<dbReference type="GO" id="GO:0016746">
    <property type="term" value="F:acyltransferase activity"/>
    <property type="evidence" value="ECO:0007669"/>
    <property type="project" value="UniProtKB-KW"/>
</dbReference>
<organism evidence="5 6">
    <name type="scientific">Citrifermentans bemidjiense (strain ATCC BAA-1014 / DSM 16622 / JCM 12645 / Bem)</name>
    <name type="common">Geobacter bemidjiensis</name>
    <dbReference type="NCBI Taxonomy" id="404380"/>
    <lineage>
        <taxon>Bacteria</taxon>
        <taxon>Pseudomonadati</taxon>
        <taxon>Thermodesulfobacteriota</taxon>
        <taxon>Desulfuromonadia</taxon>
        <taxon>Geobacterales</taxon>
        <taxon>Geobacteraceae</taxon>
        <taxon>Citrifermentans</taxon>
    </lineage>
</organism>
<dbReference type="CDD" id="cd03360">
    <property type="entry name" value="LbH_AT_putative"/>
    <property type="match status" value="1"/>
</dbReference>
<dbReference type="InterPro" id="IPR020019">
    <property type="entry name" value="AcTrfase_PglD-like"/>
</dbReference>
<comment type="similarity">
    <text evidence="1">Belongs to the transferase hexapeptide repeat family.</text>
</comment>
<keyword evidence="5" id="KW-0808">Transferase</keyword>
<dbReference type="Gene3D" id="3.40.50.20">
    <property type="match status" value="1"/>
</dbReference>
<dbReference type="SUPFAM" id="SSF51161">
    <property type="entry name" value="Trimeric LpxA-like enzymes"/>
    <property type="match status" value="1"/>
</dbReference>
<name>B5EGV1_CITBB</name>
<reference evidence="5 6" key="1">
    <citation type="submission" date="2008-07" db="EMBL/GenBank/DDBJ databases">
        <title>Complete sequence of Geobacter bemidjiensis BEM.</title>
        <authorList>
            <consortium name="US DOE Joint Genome Institute"/>
            <person name="Lucas S."/>
            <person name="Copeland A."/>
            <person name="Lapidus A."/>
            <person name="Glavina del Rio T."/>
            <person name="Dalin E."/>
            <person name="Tice H."/>
            <person name="Bruce D."/>
            <person name="Goodwin L."/>
            <person name="Pitluck S."/>
            <person name="Kiss H."/>
            <person name="Brettin T."/>
            <person name="Detter J.C."/>
            <person name="Han C."/>
            <person name="Kuske C.R."/>
            <person name="Schmutz J."/>
            <person name="Larimer F."/>
            <person name="Land M."/>
            <person name="Hauser L."/>
            <person name="Kyrpides N."/>
            <person name="Lykidis A."/>
            <person name="Lovley D."/>
            <person name="Richardson P."/>
        </authorList>
    </citation>
    <scope>NUCLEOTIDE SEQUENCE [LARGE SCALE GENOMIC DNA]</scope>
    <source>
        <strain evidence="6">ATCC BAA-1014 / DSM 16622 / JCM 12645 / Bem</strain>
    </source>
</reference>
<dbReference type="RefSeq" id="WP_012531005.1">
    <property type="nucleotide sequence ID" value="NC_011146.1"/>
</dbReference>
<feature type="active site" description="Proton acceptor" evidence="2">
    <location>
        <position position="135"/>
    </location>
</feature>
<dbReference type="OrthoDB" id="9801456at2"/>
<dbReference type="PANTHER" id="PTHR43300">
    <property type="entry name" value="ACETYLTRANSFERASE"/>
    <property type="match status" value="1"/>
</dbReference>
<accession>B5EGV1</accession>
<dbReference type="AlphaFoldDB" id="B5EGV1"/>
<evidence type="ECO:0000259" key="4">
    <source>
        <dbReference type="Pfam" id="PF17836"/>
    </source>
</evidence>
<dbReference type="InterPro" id="IPR041561">
    <property type="entry name" value="PglD_N"/>
</dbReference>
<feature type="site" description="Increases basicity of active site His" evidence="2">
    <location>
        <position position="136"/>
    </location>
</feature>
<sequence length="206" mass="21865">MAEHSAKKRHLFILGCGGHSRSVTDVILRGDPDAVLVFVDENARENETLYGFEMTSNLADVQGPWFPAIGDNEKRKALMSRLDARDMVSVVSVNAHIGFKARIGRGCFVGHFCHVGPEAVIGEGTIVNTASVVEHEVQIGSYCHVGPNATVSGRCKIGDLVFVGVGATIKDYISICSGVVVGAGATVVRDITEPGVYVGCPAVRIK</sequence>
<dbReference type="Proteomes" id="UP000008825">
    <property type="component" value="Chromosome"/>
</dbReference>
<dbReference type="InterPro" id="IPR001451">
    <property type="entry name" value="Hexapep"/>
</dbReference>
<dbReference type="InterPro" id="IPR050179">
    <property type="entry name" value="Trans_hexapeptide_repeat"/>
</dbReference>
<feature type="domain" description="PglD N-terminal" evidence="4">
    <location>
        <begin position="11"/>
        <end position="82"/>
    </location>
</feature>
<dbReference type="Pfam" id="PF00132">
    <property type="entry name" value="Hexapep"/>
    <property type="match status" value="1"/>
</dbReference>